<dbReference type="EMBL" id="JAANYQ010000008">
    <property type="protein sequence ID" value="KAF4122563.1"/>
    <property type="molecule type" value="Genomic_DNA"/>
</dbReference>
<proteinExistence type="predicted"/>
<feature type="compositionally biased region" description="Polar residues" evidence="1">
    <location>
        <begin position="31"/>
        <end position="41"/>
    </location>
</feature>
<evidence type="ECO:0000256" key="1">
    <source>
        <dbReference type="SAM" id="MobiDB-lite"/>
    </source>
</evidence>
<keyword evidence="4" id="KW-1185">Reference proteome</keyword>
<feature type="domain" description="DUF7892" evidence="2">
    <location>
        <begin position="594"/>
        <end position="745"/>
    </location>
</feature>
<comment type="caution">
    <text evidence="3">The sequence shown here is derived from an EMBL/GenBank/DDBJ whole genome shotgun (WGS) entry which is preliminary data.</text>
</comment>
<protein>
    <recommendedName>
        <fullName evidence="2">DUF7892 domain-containing protein</fullName>
    </recommendedName>
</protein>
<dbReference type="GeneID" id="55973092"/>
<organism evidence="3 4">
    <name type="scientific">Geosmithia morbida</name>
    <dbReference type="NCBI Taxonomy" id="1094350"/>
    <lineage>
        <taxon>Eukaryota</taxon>
        <taxon>Fungi</taxon>
        <taxon>Dikarya</taxon>
        <taxon>Ascomycota</taxon>
        <taxon>Pezizomycotina</taxon>
        <taxon>Sordariomycetes</taxon>
        <taxon>Hypocreomycetidae</taxon>
        <taxon>Hypocreales</taxon>
        <taxon>Bionectriaceae</taxon>
        <taxon>Geosmithia</taxon>
    </lineage>
</organism>
<feature type="region of interest" description="Disordered" evidence="1">
    <location>
        <begin position="311"/>
        <end position="356"/>
    </location>
</feature>
<dbReference type="Proteomes" id="UP000749293">
    <property type="component" value="Unassembled WGS sequence"/>
</dbReference>
<feature type="compositionally biased region" description="Basic and acidic residues" evidence="1">
    <location>
        <begin position="311"/>
        <end position="320"/>
    </location>
</feature>
<dbReference type="OrthoDB" id="2322499at2759"/>
<dbReference type="RefSeq" id="XP_035321215.1">
    <property type="nucleotide sequence ID" value="XM_035468835.1"/>
</dbReference>
<dbReference type="AlphaFoldDB" id="A0A9P4YVQ2"/>
<feature type="region of interest" description="Disordered" evidence="1">
    <location>
        <begin position="1"/>
        <end position="91"/>
    </location>
</feature>
<accession>A0A9P4YVQ2</accession>
<evidence type="ECO:0000313" key="3">
    <source>
        <dbReference type="EMBL" id="KAF4122563.1"/>
    </source>
</evidence>
<sequence length="817" mass="89845">MEHCSHPAPHPGSGIRPVESIQAVHDDASAPATTSRGTGQFVTGGLLSTEPDEVNNNDQDGHKDGPASPVSSESSGEDYQESQSITGSVGASCVQRQPGLVETAPSGDVAFYLNPNSSSLPVRESTVAAAATGIFSKSPRYTPDMIWQASRRLFWPRMPAPMRGRSELDMWRMVCGTVCQFCSLRDENTKLRSIKDPWHRGPGARGVSTIFTFGIVSCGLCLMKKGLKAIQGDREPTRRQLMKLYWHDQVKAINADFDSAQSLGPAVAEEWLKGVAILGERARADASRWERWEASGELRRTLLHFDVDKASPAKDVEHGQKPAGQSTPKPRGSSALGPGNTASKKNNSDEEWDGAQGPLRARISAYADEVIKHGWNEGQRVTKSLSPLFSSSVLLHVRQQFYADVERERQEAIAAGRQPAVDRLGKPWTQKLTLENMKWIYDVKIKPHVVRHGPAMFLCNGCSPPTPKYYGFQAIIQHYAAKHTNALSLGHIVVNWRAEWPLVPPFKPISEEATCAPGTTAAGADRRWPYTRSTHPQTYYPTYTGDGGSGYHQASVPASGNRNTNQLSPHSMAVQVQREPVGPSAWGPAPMPESAYNARLKFMARIAGQTWNVISRVEGIDKAVTLCVTVHHIAKGFQIEYSESAPLQMFIHGLLSCAEMKPIGSSIQGLACKPCAEDVLVNLQPRPCSAIQLAIHFRDAHVENTNAPPLDWRTQMILLPEMHVLATLPRLLAYDRVAYNTVADALPWAFDDNIHGSMYLDRQPYLGGVGHHQDYQLSGVRDLERRGGGMYYIQRSVHQGGVLQGLEEYNPARARVD</sequence>
<evidence type="ECO:0000313" key="4">
    <source>
        <dbReference type="Proteomes" id="UP000749293"/>
    </source>
</evidence>
<gene>
    <name evidence="3" type="ORF">GMORB2_6869</name>
</gene>
<name>A0A9P4YVQ2_9HYPO</name>
<evidence type="ECO:0000259" key="2">
    <source>
        <dbReference type="Pfam" id="PF25422"/>
    </source>
</evidence>
<dbReference type="Pfam" id="PF25422">
    <property type="entry name" value="DUF7892"/>
    <property type="match status" value="1"/>
</dbReference>
<dbReference type="InterPro" id="IPR057214">
    <property type="entry name" value="DUF7892"/>
</dbReference>
<reference evidence="3" key="1">
    <citation type="submission" date="2020-03" db="EMBL/GenBank/DDBJ databases">
        <title>Site-based positive gene gene selection in Geosmithia morbida across the United States reveals a broad range of putative effectors and factors for local host and environmental adapation.</title>
        <authorList>
            <person name="Onufrak A."/>
            <person name="Murdoch R.W."/>
            <person name="Gazis R."/>
            <person name="Huff M."/>
            <person name="Staton M."/>
            <person name="Klingeman W."/>
            <person name="Hadziabdic D."/>
        </authorList>
    </citation>
    <scope>NUCLEOTIDE SEQUENCE</scope>
    <source>
        <strain evidence="3">1262</strain>
    </source>
</reference>